<proteinExistence type="predicted"/>
<comment type="caution">
    <text evidence="4">The sequence shown here is derived from an EMBL/GenBank/DDBJ whole genome shotgun (WGS) entry which is preliminary data.</text>
</comment>
<dbReference type="EMBL" id="JAFCMP010000044">
    <property type="protein sequence ID" value="KAG5189818.1"/>
    <property type="molecule type" value="Genomic_DNA"/>
</dbReference>
<dbReference type="SUPFAM" id="SSF82657">
    <property type="entry name" value="BolA-like"/>
    <property type="match status" value="1"/>
</dbReference>
<gene>
    <name evidence="4" type="ORF">JKP88DRAFT_205937</name>
</gene>
<dbReference type="SUPFAM" id="SSF82649">
    <property type="entry name" value="SufE/NifU"/>
    <property type="match status" value="1"/>
</dbReference>
<dbReference type="InterPro" id="IPR002634">
    <property type="entry name" value="BolA"/>
</dbReference>
<dbReference type="AlphaFoldDB" id="A0A836CLM4"/>
<accession>A0A836CLM4</accession>
<dbReference type="InterPro" id="IPR036065">
    <property type="entry name" value="BolA-like_sf"/>
</dbReference>
<dbReference type="Gene3D" id="3.10.20.90">
    <property type="entry name" value="Phosphatidylinositol 3-kinase Catalytic Subunit, Chain A, domain 1"/>
    <property type="match status" value="1"/>
</dbReference>
<evidence type="ECO:0000313" key="4">
    <source>
        <dbReference type="EMBL" id="KAG5189818.1"/>
    </source>
</evidence>
<evidence type="ECO:0000256" key="1">
    <source>
        <dbReference type="SAM" id="MobiDB-lite"/>
    </source>
</evidence>
<feature type="signal peptide" evidence="2">
    <location>
        <begin position="1"/>
        <end position="22"/>
    </location>
</feature>
<keyword evidence="5" id="KW-1185">Reference proteome</keyword>
<dbReference type="OrthoDB" id="411584at2759"/>
<feature type="chain" id="PRO_5033024864" evidence="2">
    <location>
        <begin position="23"/>
        <end position="318"/>
    </location>
</feature>
<sequence>MQSPSMRAAVLLVLASALAAHAFVPLGGAAALAQRRSAAVAVSRTQSYTASARRRAAPLLMSTAPSIQELGLTRELERLVKAFRSMPDDKMRYKQLLFMAAQGAELPSEFKTTDNKVQGCLSTVHVVAKMKQGKVYFEGDSDAQLTKGLLSILIRGLSGNAAADIQSVKPEFIQVAGLQTSLTPGRNNGFINMLSTMKRKALQAEAEAETATAAAPEAAAAGGAEADSEGDDMGVAEVPGKPMTTAIMRKLQALRPVRLQVEDESEDEQKFYIAVVSSAFEGLPLVKRHQLVHLTIADEMKQVHAVQLSTKTPAEMGL</sequence>
<dbReference type="Proteomes" id="UP000664859">
    <property type="component" value="Unassembled WGS sequence"/>
</dbReference>
<feature type="compositionally biased region" description="Low complexity" evidence="1">
    <location>
        <begin position="209"/>
        <end position="225"/>
    </location>
</feature>
<dbReference type="Pfam" id="PF02657">
    <property type="entry name" value="SufE"/>
    <property type="match status" value="1"/>
</dbReference>
<dbReference type="PANTHER" id="PTHR46230">
    <property type="match status" value="1"/>
</dbReference>
<protein>
    <submittedName>
        <fullName evidence="4">Cysteine desulfuration protein</fullName>
    </submittedName>
</protein>
<dbReference type="Gene3D" id="3.90.1010.10">
    <property type="match status" value="1"/>
</dbReference>
<organism evidence="4 5">
    <name type="scientific">Tribonema minus</name>
    <dbReference type="NCBI Taxonomy" id="303371"/>
    <lineage>
        <taxon>Eukaryota</taxon>
        <taxon>Sar</taxon>
        <taxon>Stramenopiles</taxon>
        <taxon>Ochrophyta</taxon>
        <taxon>PX clade</taxon>
        <taxon>Xanthophyceae</taxon>
        <taxon>Tribonematales</taxon>
        <taxon>Tribonemataceae</taxon>
        <taxon>Tribonema</taxon>
    </lineage>
</organism>
<feature type="region of interest" description="Disordered" evidence="1">
    <location>
        <begin position="205"/>
        <end position="233"/>
    </location>
</feature>
<evidence type="ECO:0000256" key="2">
    <source>
        <dbReference type="SAM" id="SignalP"/>
    </source>
</evidence>
<dbReference type="Pfam" id="PF01722">
    <property type="entry name" value="BolA"/>
    <property type="match status" value="1"/>
</dbReference>
<feature type="domain" description="Fe-S metabolism associated" evidence="3">
    <location>
        <begin position="81"/>
        <end position="199"/>
    </location>
</feature>
<reference evidence="4" key="1">
    <citation type="submission" date="2021-02" db="EMBL/GenBank/DDBJ databases">
        <title>First Annotated Genome of the Yellow-green Alga Tribonema minus.</title>
        <authorList>
            <person name="Mahan K.M."/>
        </authorList>
    </citation>
    <scope>NUCLEOTIDE SEQUENCE</scope>
    <source>
        <strain evidence="4">UTEX B ZZ1240</strain>
    </source>
</reference>
<dbReference type="InterPro" id="IPR003808">
    <property type="entry name" value="Fe-S_metab-assoc_dom"/>
</dbReference>
<evidence type="ECO:0000259" key="3">
    <source>
        <dbReference type="Pfam" id="PF02657"/>
    </source>
</evidence>
<dbReference type="GO" id="GO:0016226">
    <property type="term" value="P:iron-sulfur cluster assembly"/>
    <property type="evidence" value="ECO:0007669"/>
    <property type="project" value="TreeGrafter"/>
</dbReference>
<keyword evidence="2" id="KW-0732">Signal</keyword>
<name>A0A836CLM4_9STRA</name>
<dbReference type="PANTHER" id="PTHR46230:SF3">
    <property type="entry name" value="SUFE-LIKE PROTEIN 1, CHLOROPLASTIC_MITOCHONDRIAL"/>
    <property type="match status" value="1"/>
</dbReference>
<evidence type="ECO:0000313" key="5">
    <source>
        <dbReference type="Proteomes" id="UP000664859"/>
    </source>
</evidence>